<reference evidence="2 3" key="1">
    <citation type="journal article" date="2019" name="Int. J. Syst. Evol. Microbiol.">
        <title>The Global Catalogue of Microorganisms (GCM) 10K type strain sequencing project: providing services to taxonomists for standard genome sequencing and annotation.</title>
        <authorList>
            <consortium name="The Broad Institute Genomics Platform"/>
            <consortium name="The Broad Institute Genome Sequencing Center for Infectious Disease"/>
            <person name="Wu L."/>
            <person name="Ma J."/>
        </authorList>
    </citation>
    <scope>NUCLEOTIDE SEQUENCE [LARGE SCALE GENOMIC DNA]</scope>
    <source>
        <strain evidence="2 3">CGMCC 1.12562</strain>
    </source>
</reference>
<dbReference type="RefSeq" id="WP_232571393.1">
    <property type="nucleotide sequence ID" value="NZ_CP089466.1"/>
</dbReference>
<name>A0ABD5NEA8_9EURY</name>
<accession>A0ABD5NEA8</accession>
<comment type="caution">
    <text evidence="2">The sequence shown here is derived from an EMBL/GenBank/DDBJ whole genome shotgun (WGS) entry which is preliminary data.</text>
</comment>
<dbReference type="InterPro" id="IPR055999">
    <property type="entry name" value="DUF7577"/>
</dbReference>
<proteinExistence type="predicted"/>
<dbReference type="AlphaFoldDB" id="A0ABD5NEA8"/>
<keyword evidence="3" id="KW-1185">Reference proteome</keyword>
<evidence type="ECO:0000259" key="1">
    <source>
        <dbReference type="Pfam" id="PF24463"/>
    </source>
</evidence>
<evidence type="ECO:0000313" key="2">
    <source>
        <dbReference type="EMBL" id="MFC3477481.1"/>
    </source>
</evidence>
<dbReference type="Pfam" id="PF24463">
    <property type="entry name" value="DUF7577"/>
    <property type="match status" value="1"/>
</dbReference>
<protein>
    <submittedName>
        <fullName evidence="2">Zinc ribbon domain-containing protein</fullName>
    </submittedName>
</protein>
<dbReference type="GeneID" id="69116591"/>
<feature type="domain" description="DUF7577" evidence="1">
    <location>
        <begin position="61"/>
        <end position="86"/>
    </location>
</feature>
<dbReference type="EMBL" id="JBHRWN010000002">
    <property type="protein sequence ID" value="MFC3477481.1"/>
    <property type="molecule type" value="Genomic_DNA"/>
</dbReference>
<organism evidence="2 3">
    <name type="scientific">Halobacterium litoreum</name>
    <dbReference type="NCBI Taxonomy" id="2039234"/>
    <lineage>
        <taxon>Archaea</taxon>
        <taxon>Methanobacteriati</taxon>
        <taxon>Methanobacteriota</taxon>
        <taxon>Stenosarchaea group</taxon>
        <taxon>Halobacteria</taxon>
        <taxon>Halobacteriales</taxon>
        <taxon>Halobacteriaceae</taxon>
        <taxon>Halobacterium</taxon>
    </lineage>
</organism>
<sequence>MEWGLFVLALVFIAVLQLVVWRRLQSGDVGVTENAASREHGYPADVPAADDEERTAADPDVTLCPECGSENETGYRFCRECVGMLHA</sequence>
<gene>
    <name evidence="2" type="ORF">ACFOKC_07055</name>
</gene>
<evidence type="ECO:0000313" key="3">
    <source>
        <dbReference type="Proteomes" id="UP001595660"/>
    </source>
</evidence>
<dbReference type="Proteomes" id="UP001595660">
    <property type="component" value="Unassembled WGS sequence"/>
</dbReference>